<reference evidence="3" key="1">
    <citation type="journal article" date="2014" name="Int. J. Syst. Evol. Microbiol.">
        <title>Complete genome sequence of Corynebacterium casei LMG S-19264T (=DSM 44701T), isolated from a smear-ripened cheese.</title>
        <authorList>
            <consortium name="US DOE Joint Genome Institute (JGI-PGF)"/>
            <person name="Walter F."/>
            <person name="Albersmeier A."/>
            <person name="Kalinowski J."/>
            <person name="Ruckert C."/>
        </authorList>
    </citation>
    <scope>NUCLEOTIDE SEQUENCE</scope>
    <source>
        <strain evidence="3">CGMCC 1.7086</strain>
    </source>
</reference>
<evidence type="ECO:0000313" key="3">
    <source>
        <dbReference type="EMBL" id="GGO71354.1"/>
    </source>
</evidence>
<proteinExistence type="predicted"/>
<evidence type="ECO:0000313" key="4">
    <source>
        <dbReference type="Proteomes" id="UP000606935"/>
    </source>
</evidence>
<gene>
    <name evidence="3" type="ORF">GCM10010982_26960</name>
</gene>
<dbReference type="Proteomes" id="UP000606935">
    <property type="component" value="Unassembled WGS sequence"/>
</dbReference>
<comment type="caution">
    <text evidence="3">The sequence shown here is derived from an EMBL/GenBank/DDBJ whole genome shotgun (WGS) entry which is preliminary data.</text>
</comment>
<dbReference type="Gene3D" id="6.10.140.1340">
    <property type="match status" value="1"/>
</dbReference>
<feature type="transmembrane region" description="Helical" evidence="1">
    <location>
        <begin position="12"/>
        <end position="29"/>
    </location>
</feature>
<reference evidence="3" key="2">
    <citation type="submission" date="2020-09" db="EMBL/GenBank/DDBJ databases">
        <authorList>
            <person name="Sun Q."/>
            <person name="Zhou Y."/>
        </authorList>
    </citation>
    <scope>NUCLEOTIDE SEQUENCE</scope>
    <source>
        <strain evidence="3">CGMCC 1.7086</strain>
    </source>
</reference>
<keyword evidence="4" id="KW-1185">Reference proteome</keyword>
<name>A0A917YZX9_9ALTE</name>
<feature type="domain" description="Inner membrane protein YgaP-like transmembrane" evidence="2">
    <location>
        <begin position="4"/>
        <end position="64"/>
    </location>
</feature>
<protein>
    <recommendedName>
        <fullName evidence="2">Inner membrane protein YgaP-like transmembrane domain-containing protein</fullName>
    </recommendedName>
</protein>
<feature type="transmembrane region" description="Helical" evidence="1">
    <location>
        <begin position="35"/>
        <end position="59"/>
    </location>
</feature>
<keyword evidence="1" id="KW-0472">Membrane</keyword>
<keyword evidence="1" id="KW-1133">Transmembrane helix</keyword>
<dbReference type="InterPro" id="IPR021309">
    <property type="entry name" value="YgaP-like_TM"/>
</dbReference>
<keyword evidence="1" id="KW-0812">Transmembrane</keyword>
<evidence type="ECO:0000259" key="2">
    <source>
        <dbReference type="Pfam" id="PF11127"/>
    </source>
</evidence>
<dbReference type="AlphaFoldDB" id="A0A917YZX9"/>
<evidence type="ECO:0000256" key="1">
    <source>
        <dbReference type="SAM" id="Phobius"/>
    </source>
</evidence>
<dbReference type="RefSeq" id="WP_373285009.1">
    <property type="nucleotide sequence ID" value="NZ_BMLS01000004.1"/>
</dbReference>
<dbReference type="Pfam" id="PF11127">
    <property type="entry name" value="YgaP-like_TM"/>
    <property type="match status" value="1"/>
</dbReference>
<sequence>MYVKNVPNVERFVRMVVGLMICTGAFIWLTTPWSWVIASTGFVAMLSGLFGFCPACSLLGRKGQGANKTNE</sequence>
<dbReference type="EMBL" id="BMLS01000004">
    <property type="protein sequence ID" value="GGO71354.1"/>
    <property type="molecule type" value="Genomic_DNA"/>
</dbReference>
<organism evidence="3 4">
    <name type="scientific">Bowmanella pacifica</name>
    <dbReference type="NCBI Taxonomy" id="502051"/>
    <lineage>
        <taxon>Bacteria</taxon>
        <taxon>Pseudomonadati</taxon>
        <taxon>Pseudomonadota</taxon>
        <taxon>Gammaproteobacteria</taxon>
        <taxon>Alteromonadales</taxon>
        <taxon>Alteromonadaceae</taxon>
        <taxon>Bowmanella</taxon>
    </lineage>
</organism>
<accession>A0A917YZX9</accession>